<dbReference type="InterPro" id="IPR050300">
    <property type="entry name" value="GDXG_lipolytic_enzyme"/>
</dbReference>
<feature type="compositionally biased region" description="Pro residues" evidence="2">
    <location>
        <begin position="1"/>
        <end position="27"/>
    </location>
</feature>
<dbReference type="AlphaFoldDB" id="A0A1I5FLP6"/>
<name>A0A1I5FLP6_9ACTN</name>
<dbReference type="PANTHER" id="PTHR48081:SF13">
    <property type="entry name" value="ALPHA_BETA HYDROLASE"/>
    <property type="match status" value="1"/>
</dbReference>
<proteinExistence type="predicted"/>
<reference evidence="5" key="1">
    <citation type="submission" date="2016-10" db="EMBL/GenBank/DDBJ databases">
        <authorList>
            <person name="Varghese N."/>
            <person name="Submissions S."/>
        </authorList>
    </citation>
    <scope>NUCLEOTIDE SEQUENCE [LARGE SCALE GENOMIC DNA]</scope>
    <source>
        <strain evidence="5">DSM 43161</strain>
    </source>
</reference>
<keyword evidence="1" id="KW-0378">Hydrolase</keyword>
<dbReference type="InterPro" id="IPR049492">
    <property type="entry name" value="BD-FAE-like_dom"/>
</dbReference>
<dbReference type="EMBL" id="FOWE01000005">
    <property type="protein sequence ID" value="SFO24680.1"/>
    <property type="molecule type" value="Genomic_DNA"/>
</dbReference>
<dbReference type="SUPFAM" id="SSF53474">
    <property type="entry name" value="alpha/beta-Hydrolases"/>
    <property type="match status" value="1"/>
</dbReference>
<sequence length="306" mass="30876">MPTPAVPTPAPPLPPPAHAAPLPPAAPGPDGTRLLAGVPFAATPGVRPLELDLYLPPGEGPHPVALFLHGGGWRLGSRHSGGPAFPGRTLFERAAAAGIAVASADYRLTGEAVWPAQLSDAKAAVRWLRARAGELGIDPDRVAAWGESAGGHLAELLGLVDDPALEGDVGVTGPSSAVVAVAAWYAPSDVAAVAVDTGADPADATTREARLLGAAPSAVPERAAQASPVTHVRPGAPPFLLLHGRADRLVPCVQSERLAAALSAAGGDVGLHTYDAAGHMWLGAPETAADALDRTVAFLRARLPVG</sequence>
<feature type="domain" description="BD-FAE-like" evidence="3">
    <location>
        <begin position="51"/>
        <end position="262"/>
    </location>
</feature>
<evidence type="ECO:0000259" key="3">
    <source>
        <dbReference type="Pfam" id="PF20434"/>
    </source>
</evidence>
<dbReference type="Gene3D" id="3.40.50.1820">
    <property type="entry name" value="alpha/beta hydrolase"/>
    <property type="match status" value="1"/>
</dbReference>
<evidence type="ECO:0000313" key="4">
    <source>
        <dbReference type="EMBL" id="SFO24680.1"/>
    </source>
</evidence>
<protein>
    <submittedName>
        <fullName evidence="4">Acetyl esterase/lipase</fullName>
    </submittedName>
</protein>
<dbReference type="Proteomes" id="UP000183642">
    <property type="component" value="Unassembled WGS sequence"/>
</dbReference>
<keyword evidence="5" id="KW-1185">Reference proteome</keyword>
<evidence type="ECO:0000256" key="2">
    <source>
        <dbReference type="SAM" id="MobiDB-lite"/>
    </source>
</evidence>
<evidence type="ECO:0000256" key="1">
    <source>
        <dbReference type="ARBA" id="ARBA00022801"/>
    </source>
</evidence>
<dbReference type="PANTHER" id="PTHR48081">
    <property type="entry name" value="AB HYDROLASE SUPERFAMILY PROTEIN C4A8.06C"/>
    <property type="match status" value="1"/>
</dbReference>
<organism evidence="4 5">
    <name type="scientific">Geodermatophilus obscurus</name>
    <dbReference type="NCBI Taxonomy" id="1861"/>
    <lineage>
        <taxon>Bacteria</taxon>
        <taxon>Bacillati</taxon>
        <taxon>Actinomycetota</taxon>
        <taxon>Actinomycetes</taxon>
        <taxon>Geodermatophilales</taxon>
        <taxon>Geodermatophilaceae</taxon>
        <taxon>Geodermatophilus</taxon>
    </lineage>
</organism>
<dbReference type="GO" id="GO:0016787">
    <property type="term" value="F:hydrolase activity"/>
    <property type="evidence" value="ECO:0007669"/>
    <property type="project" value="UniProtKB-KW"/>
</dbReference>
<dbReference type="RefSeq" id="WP_244274169.1">
    <property type="nucleotide sequence ID" value="NZ_FOWE01000005.1"/>
</dbReference>
<feature type="region of interest" description="Disordered" evidence="2">
    <location>
        <begin position="1"/>
        <end position="31"/>
    </location>
</feature>
<dbReference type="Pfam" id="PF20434">
    <property type="entry name" value="BD-FAE"/>
    <property type="match status" value="1"/>
</dbReference>
<evidence type="ECO:0000313" key="5">
    <source>
        <dbReference type="Proteomes" id="UP000183642"/>
    </source>
</evidence>
<gene>
    <name evidence="4" type="ORF">SAMN05660359_02217</name>
</gene>
<accession>A0A1I5FLP6</accession>
<dbReference type="InterPro" id="IPR029058">
    <property type="entry name" value="AB_hydrolase_fold"/>
</dbReference>